<keyword evidence="2" id="KW-1185">Reference proteome</keyword>
<feature type="compositionally biased region" description="Low complexity" evidence="1">
    <location>
        <begin position="94"/>
        <end position="109"/>
    </location>
</feature>
<evidence type="ECO:0000313" key="3">
    <source>
        <dbReference type="WBParaSite" id="maker-unitig_24603-snap-gene-0.2-mRNA-1"/>
    </source>
</evidence>
<dbReference type="Proteomes" id="UP000095280">
    <property type="component" value="Unplaced"/>
</dbReference>
<reference evidence="3" key="1">
    <citation type="submission" date="2016-11" db="UniProtKB">
        <authorList>
            <consortium name="WormBaseParasite"/>
        </authorList>
    </citation>
    <scope>IDENTIFICATION</scope>
</reference>
<name>A0A1I8F8G8_9PLAT</name>
<proteinExistence type="predicted"/>
<feature type="region of interest" description="Disordered" evidence="1">
    <location>
        <begin position="68"/>
        <end position="109"/>
    </location>
</feature>
<protein>
    <submittedName>
        <fullName evidence="3">Dynein_attach_N domain-containing protein</fullName>
    </submittedName>
</protein>
<accession>A0A1I8F8G8</accession>
<dbReference type="WBParaSite" id="maker-unitig_24603-snap-gene-0.2-mRNA-1">
    <property type="protein sequence ID" value="maker-unitig_24603-snap-gene-0.2-mRNA-1"/>
    <property type="gene ID" value="maker-unitig_24603-snap-gene-0.2"/>
</dbReference>
<sequence>RKPRVSPDAGGAGVRQDARLKEAIADLRSRRPAAASGTFASLESVRSRVPSPRFAGCYVNSTALAWDARTRGAHAERGPRVERRGANCPEQPARRVPGGDARDAAAAAKQALQEAERRWTCCADARVRQREGDPPLRASHVTQSACCCLATSWRSRSRQLRDRQ</sequence>
<evidence type="ECO:0000313" key="2">
    <source>
        <dbReference type="Proteomes" id="UP000095280"/>
    </source>
</evidence>
<feature type="compositionally biased region" description="Basic and acidic residues" evidence="1">
    <location>
        <begin position="68"/>
        <end position="85"/>
    </location>
</feature>
<feature type="region of interest" description="Disordered" evidence="1">
    <location>
        <begin position="29"/>
        <end position="54"/>
    </location>
</feature>
<evidence type="ECO:0000256" key="1">
    <source>
        <dbReference type="SAM" id="MobiDB-lite"/>
    </source>
</evidence>
<organism evidence="2 3">
    <name type="scientific">Macrostomum lignano</name>
    <dbReference type="NCBI Taxonomy" id="282301"/>
    <lineage>
        <taxon>Eukaryota</taxon>
        <taxon>Metazoa</taxon>
        <taxon>Spiralia</taxon>
        <taxon>Lophotrochozoa</taxon>
        <taxon>Platyhelminthes</taxon>
        <taxon>Rhabditophora</taxon>
        <taxon>Macrostomorpha</taxon>
        <taxon>Macrostomida</taxon>
        <taxon>Macrostomidae</taxon>
        <taxon>Macrostomum</taxon>
    </lineage>
</organism>
<dbReference type="AlphaFoldDB" id="A0A1I8F8G8"/>